<organism evidence="1 2">
    <name type="scientific">Vermiconidia calcicola</name>
    <dbReference type="NCBI Taxonomy" id="1690605"/>
    <lineage>
        <taxon>Eukaryota</taxon>
        <taxon>Fungi</taxon>
        <taxon>Dikarya</taxon>
        <taxon>Ascomycota</taxon>
        <taxon>Pezizomycotina</taxon>
        <taxon>Dothideomycetes</taxon>
        <taxon>Dothideomycetidae</taxon>
        <taxon>Mycosphaerellales</taxon>
        <taxon>Extremaceae</taxon>
        <taxon>Vermiconidia</taxon>
    </lineage>
</organism>
<accession>A0ACC3MLW8</accession>
<evidence type="ECO:0000313" key="2">
    <source>
        <dbReference type="Proteomes" id="UP001281147"/>
    </source>
</evidence>
<gene>
    <name evidence="1" type="ORF">LTR37_016808</name>
</gene>
<proteinExistence type="predicted"/>
<dbReference type="EMBL" id="JAUTXU010000206">
    <property type="protein sequence ID" value="KAK3698804.1"/>
    <property type="molecule type" value="Genomic_DNA"/>
</dbReference>
<comment type="caution">
    <text evidence="1">The sequence shown here is derived from an EMBL/GenBank/DDBJ whole genome shotgun (WGS) entry which is preliminary data.</text>
</comment>
<sequence length="477" mass="52678">MATRQPAVVIVPGAWHVPEHYEPAAKLLRNAGYETVVVRHPSVSVQRDPGNMLRKDSTVAADVMRKLVNDEGKDVVVIMHSYGGVSGSEAAAMLSEWLPAHSIPEAGRIRRLVYLAAHVIEKGVSFQGSGRVIPNVDTSERGMMVHQQPYERYYHDTTREHALPALDLLAPMAQSAVTTPTVYAGWKDYGIPCTYIRCLNDAAVTGDLCDMYINRLKDSGVDTTVEELDAGHSPFWIGPEDLLQGERSGGFEVGSGSPSPPSSPESTPLSRPGLKARKRSGDAAYLITEECERLFCETLKAVFLVEKGTGLENSLVMDARNNNMNSNAVHIPPRQRPTILKHDLPTPSPSPDTCVYSATEGLIKDYVEVWDYAGSARFRGFVAEKEDERALFIFFDQEVVGKDLKPGLMALLELASSEEFECNQLVACVDRTTSDKEESDDLTRNLHWVGFELGMLDTWAGEKSCISDRWLFLSMEV</sequence>
<protein>
    <submittedName>
        <fullName evidence="1">Uncharacterized protein</fullName>
    </submittedName>
</protein>
<keyword evidence="2" id="KW-1185">Reference proteome</keyword>
<name>A0ACC3MLW8_9PEZI</name>
<reference evidence="1" key="1">
    <citation type="submission" date="2023-07" db="EMBL/GenBank/DDBJ databases">
        <title>Black Yeasts Isolated from many extreme environments.</title>
        <authorList>
            <person name="Coleine C."/>
            <person name="Stajich J.E."/>
            <person name="Selbmann L."/>
        </authorList>
    </citation>
    <scope>NUCLEOTIDE SEQUENCE</scope>
    <source>
        <strain evidence="1">CCFEE 5714</strain>
    </source>
</reference>
<dbReference type="Proteomes" id="UP001281147">
    <property type="component" value="Unassembled WGS sequence"/>
</dbReference>
<evidence type="ECO:0000313" key="1">
    <source>
        <dbReference type="EMBL" id="KAK3698804.1"/>
    </source>
</evidence>